<name>A0A7W3NJ94_STRMR</name>
<dbReference type="EMBL" id="JACJIJ010000002">
    <property type="protein sequence ID" value="MBA9051565.1"/>
    <property type="molecule type" value="Genomic_DNA"/>
</dbReference>
<keyword evidence="5" id="KW-1185">Reference proteome</keyword>
<keyword evidence="2" id="KW-0812">Transmembrane</keyword>
<dbReference type="AlphaFoldDB" id="A0A7W3NJ94"/>
<reference evidence="4 5" key="1">
    <citation type="submission" date="2020-08" db="EMBL/GenBank/DDBJ databases">
        <title>Sequencing the genomes of 1000 actinobacteria strains.</title>
        <authorList>
            <person name="Klenk H.-P."/>
        </authorList>
    </citation>
    <scope>NUCLEOTIDE SEQUENCE [LARGE SCALE GENOMIC DNA]</scope>
    <source>
        <strain evidence="4 5">DSM 41827</strain>
    </source>
</reference>
<keyword evidence="2" id="KW-1133">Transmembrane helix</keyword>
<dbReference type="Pfam" id="PF21537">
    <property type="entry name" value="DUF1980_C"/>
    <property type="match status" value="1"/>
</dbReference>
<dbReference type="GeneID" id="93979280"/>
<keyword evidence="2" id="KW-0472">Membrane</keyword>
<evidence type="ECO:0000313" key="5">
    <source>
        <dbReference type="Proteomes" id="UP000577386"/>
    </source>
</evidence>
<accession>A0A7W3NJ94</accession>
<evidence type="ECO:0000256" key="1">
    <source>
        <dbReference type="SAM" id="MobiDB-lite"/>
    </source>
</evidence>
<evidence type="ECO:0000259" key="3">
    <source>
        <dbReference type="Pfam" id="PF21537"/>
    </source>
</evidence>
<dbReference type="InterPro" id="IPR015402">
    <property type="entry name" value="DUF1980"/>
</dbReference>
<feature type="transmembrane region" description="Helical" evidence="2">
    <location>
        <begin position="35"/>
        <end position="55"/>
    </location>
</feature>
<feature type="compositionally biased region" description="Basic and acidic residues" evidence="1">
    <location>
        <begin position="63"/>
        <end position="111"/>
    </location>
</feature>
<evidence type="ECO:0000256" key="2">
    <source>
        <dbReference type="SAM" id="Phobius"/>
    </source>
</evidence>
<feature type="domain" description="DUF1980" evidence="3">
    <location>
        <begin position="184"/>
        <end position="272"/>
    </location>
</feature>
<gene>
    <name evidence="4" type="ORF">HDA42_000743</name>
</gene>
<dbReference type="InterPro" id="IPR048447">
    <property type="entry name" value="DUF1980_C"/>
</dbReference>
<evidence type="ECO:0000313" key="4">
    <source>
        <dbReference type="EMBL" id="MBA9051565.1"/>
    </source>
</evidence>
<proteinExistence type="predicted"/>
<dbReference type="RefSeq" id="WP_182774782.1">
    <property type="nucleotide sequence ID" value="NZ_BAAAHW010000002.1"/>
</dbReference>
<feature type="transmembrane region" description="Helical" evidence="2">
    <location>
        <begin position="117"/>
        <end position="139"/>
    </location>
</feature>
<feature type="region of interest" description="Disordered" evidence="1">
    <location>
        <begin position="60"/>
        <end position="111"/>
    </location>
</feature>
<comment type="caution">
    <text evidence="4">The sequence shown here is derived from an EMBL/GenBank/DDBJ whole genome shotgun (WGS) entry which is preliminary data.</text>
</comment>
<organism evidence="4 5">
    <name type="scientific">Streptomyces murinus</name>
    <dbReference type="NCBI Taxonomy" id="33900"/>
    <lineage>
        <taxon>Bacteria</taxon>
        <taxon>Bacillati</taxon>
        <taxon>Actinomycetota</taxon>
        <taxon>Actinomycetes</taxon>
        <taxon>Kitasatosporales</taxon>
        <taxon>Streptomycetaceae</taxon>
        <taxon>Streptomyces</taxon>
    </lineage>
</organism>
<protein>
    <submittedName>
        <fullName evidence="4">Putative repeat protein (TIGR03943 family)</fullName>
    </submittedName>
</protein>
<dbReference type="NCBIfam" id="TIGR03943">
    <property type="entry name" value="TIGR03943 family putative permease subunit"/>
    <property type="match status" value="1"/>
</dbReference>
<sequence>MRRLLQSLLLKLTGLGLLRITLFDDTYLRYVKPGLRPVLIASGVVLLLLGIAAAFSRTGNGGHAHDDHDAHDGHASDAHDGHASDAHDGHTDGGHEAHAHDGQEGHDGHDHSGTPKIAWLLVLPALSLLLFAPPALGAYTAARSGAKPVAVQKKGFEPLPATSPLPLTLTDFTKRVQQDRSRAIQGRTVRLTGFVTPDATGDGWYLTRIIFTCCAADSQTVKIHVYGSGSAEPPTADTWLAVTGTWHPAGTLGTTSAPAALDARLTTPIAQPINAFTDDLPITPG</sequence>
<dbReference type="Proteomes" id="UP000577386">
    <property type="component" value="Unassembled WGS sequence"/>
</dbReference>